<dbReference type="AlphaFoldDB" id="A0A8S4NCJ2"/>
<feature type="chain" id="PRO_5035781834" evidence="2">
    <location>
        <begin position="23"/>
        <end position="252"/>
    </location>
</feature>
<feature type="compositionally biased region" description="Gly residues" evidence="1">
    <location>
        <begin position="106"/>
        <end position="116"/>
    </location>
</feature>
<feature type="region of interest" description="Disordered" evidence="1">
    <location>
        <begin position="106"/>
        <end position="200"/>
    </location>
</feature>
<dbReference type="Proteomes" id="UP000749559">
    <property type="component" value="Unassembled WGS sequence"/>
</dbReference>
<comment type="caution">
    <text evidence="3">The sequence shown here is derived from an EMBL/GenBank/DDBJ whole genome shotgun (WGS) entry which is preliminary data.</text>
</comment>
<feature type="signal peptide" evidence="2">
    <location>
        <begin position="1"/>
        <end position="22"/>
    </location>
</feature>
<dbReference type="EMBL" id="CAIIXF020000003">
    <property type="protein sequence ID" value="CAH1778645.1"/>
    <property type="molecule type" value="Genomic_DNA"/>
</dbReference>
<evidence type="ECO:0000313" key="3">
    <source>
        <dbReference type="EMBL" id="CAH1778645.1"/>
    </source>
</evidence>
<gene>
    <name evidence="3" type="ORF">OFUS_LOCUS5537</name>
</gene>
<keyword evidence="2" id="KW-0732">Signal</keyword>
<organism evidence="3 4">
    <name type="scientific">Owenia fusiformis</name>
    <name type="common">Polychaete worm</name>
    <dbReference type="NCBI Taxonomy" id="6347"/>
    <lineage>
        <taxon>Eukaryota</taxon>
        <taxon>Metazoa</taxon>
        <taxon>Spiralia</taxon>
        <taxon>Lophotrochozoa</taxon>
        <taxon>Annelida</taxon>
        <taxon>Polychaeta</taxon>
        <taxon>Sedentaria</taxon>
        <taxon>Canalipalpata</taxon>
        <taxon>Sabellida</taxon>
        <taxon>Oweniida</taxon>
        <taxon>Oweniidae</taxon>
        <taxon>Owenia</taxon>
    </lineage>
</organism>
<feature type="compositionally biased region" description="Low complexity" evidence="1">
    <location>
        <begin position="120"/>
        <end position="136"/>
    </location>
</feature>
<sequence>MNFLTLLLCIVAAAVFPEFVNGQENILDCERDLLNGTCQRRCSRGQVLMRGYRCRKRRVAACCVPLPTTTTDPCGFPDCVPINGTSGGGVGALDPMGPDFDPFGGGTSGEGIGGCPPGCKPGITTTTTTTETPAGGDVDEKGLPIPNPVTDNTASEEAPLSDDLVSSGAEEDNIASAESATNNSPPPGFDGSDSKADDTPAEIKSLFDDVKTISENDALERDSIVRSDGLTADSIQKSDTPAENKNQDALMV</sequence>
<accession>A0A8S4NCJ2</accession>
<feature type="region of interest" description="Disordered" evidence="1">
    <location>
        <begin position="224"/>
        <end position="252"/>
    </location>
</feature>
<keyword evidence="4" id="KW-1185">Reference proteome</keyword>
<evidence type="ECO:0000256" key="1">
    <source>
        <dbReference type="SAM" id="MobiDB-lite"/>
    </source>
</evidence>
<name>A0A8S4NCJ2_OWEFU</name>
<protein>
    <submittedName>
        <fullName evidence="3">Uncharacterized protein</fullName>
    </submittedName>
</protein>
<evidence type="ECO:0000313" key="4">
    <source>
        <dbReference type="Proteomes" id="UP000749559"/>
    </source>
</evidence>
<proteinExistence type="predicted"/>
<evidence type="ECO:0000256" key="2">
    <source>
        <dbReference type="SAM" id="SignalP"/>
    </source>
</evidence>
<reference evidence="3" key="1">
    <citation type="submission" date="2022-03" db="EMBL/GenBank/DDBJ databases">
        <authorList>
            <person name="Martin C."/>
        </authorList>
    </citation>
    <scope>NUCLEOTIDE SEQUENCE</scope>
</reference>
<feature type="non-terminal residue" evidence="3">
    <location>
        <position position="252"/>
    </location>
</feature>